<dbReference type="InterPro" id="IPR008930">
    <property type="entry name" value="Terpenoid_cyclase/PrenylTrfase"/>
</dbReference>
<evidence type="ECO:0000313" key="6">
    <source>
        <dbReference type="Proteomes" id="UP000264353"/>
    </source>
</evidence>
<dbReference type="Pfam" id="PF01397">
    <property type="entry name" value="Terpene_synth"/>
    <property type="match status" value="1"/>
</dbReference>
<keyword evidence="2" id="KW-0460">Magnesium</keyword>
<feature type="domain" description="Terpene synthase N-terminal" evidence="4">
    <location>
        <begin position="63"/>
        <end position="130"/>
    </location>
</feature>
<dbReference type="InterPro" id="IPR001906">
    <property type="entry name" value="Terpene_synth_N"/>
</dbReference>
<protein>
    <recommendedName>
        <fullName evidence="4">Terpene synthase N-terminal domain-containing protein</fullName>
    </recommendedName>
</protein>
<evidence type="ECO:0000256" key="3">
    <source>
        <dbReference type="ARBA" id="ARBA00023239"/>
    </source>
</evidence>
<organism evidence="5 6">
    <name type="scientific">Brassica campestris</name>
    <name type="common">Field mustard</name>
    <dbReference type="NCBI Taxonomy" id="3711"/>
    <lineage>
        <taxon>Eukaryota</taxon>
        <taxon>Viridiplantae</taxon>
        <taxon>Streptophyta</taxon>
        <taxon>Embryophyta</taxon>
        <taxon>Tracheophyta</taxon>
        <taxon>Spermatophyta</taxon>
        <taxon>Magnoliopsida</taxon>
        <taxon>eudicotyledons</taxon>
        <taxon>Gunneridae</taxon>
        <taxon>Pentapetalae</taxon>
        <taxon>rosids</taxon>
        <taxon>malvids</taxon>
        <taxon>Brassicales</taxon>
        <taxon>Brassicaceae</taxon>
        <taxon>Brassiceae</taxon>
        <taxon>Brassica</taxon>
    </lineage>
</organism>
<dbReference type="GO" id="GO:0016114">
    <property type="term" value="P:terpenoid biosynthetic process"/>
    <property type="evidence" value="ECO:0007669"/>
    <property type="project" value="InterPro"/>
</dbReference>
<comment type="cofactor">
    <cofactor evidence="1">
        <name>Mg(2+)</name>
        <dbReference type="ChEBI" id="CHEBI:18420"/>
    </cofactor>
</comment>
<dbReference type="EMBL" id="CM010636">
    <property type="protein sequence ID" value="RID44715.1"/>
    <property type="molecule type" value="Genomic_DNA"/>
</dbReference>
<keyword evidence="3" id="KW-0456">Lyase</keyword>
<dbReference type="AlphaFoldDB" id="A0A397XU14"/>
<sequence length="234" mass="26757">MALINSKICPLSCFASTNPNSLPKFLVSKFHGTVASSSPANTTKRSSPSNFNLPVSNYLRRFDHKISISLDMIDNIQGLGIDFHFLHEIDQILHIVYKGFNQNNGCYDRDLREVALCFRLLRQEGHNVQEKLYEASELGVEGEEILDSLRECTFTRLNELCSGRDSHEEREIMNSLAQPRHKTLRRLTSNKFISIIKIGGEEDNEWLQSLLRVAECDSIMLKSLIREEIPQAFK</sequence>
<evidence type="ECO:0000256" key="2">
    <source>
        <dbReference type="ARBA" id="ARBA00022842"/>
    </source>
</evidence>
<dbReference type="SUPFAM" id="SSF48239">
    <property type="entry name" value="Terpenoid cyclases/Protein prenyltransferases"/>
    <property type="match status" value="1"/>
</dbReference>
<dbReference type="InterPro" id="IPR036965">
    <property type="entry name" value="Terpene_synth_N_sf"/>
</dbReference>
<evidence type="ECO:0000259" key="4">
    <source>
        <dbReference type="Pfam" id="PF01397"/>
    </source>
</evidence>
<dbReference type="InterPro" id="IPR050148">
    <property type="entry name" value="Terpene_synthase-like"/>
</dbReference>
<dbReference type="PANTHER" id="PTHR31225">
    <property type="entry name" value="OS04G0344100 PROTEIN-RELATED"/>
    <property type="match status" value="1"/>
</dbReference>
<dbReference type="PANTHER" id="PTHR31225:SF0">
    <property type="entry name" value="S-(+)-LINALOOL SYNTHASE, CHLOROPLASTIC"/>
    <property type="match status" value="1"/>
</dbReference>
<dbReference type="GO" id="GO:0010333">
    <property type="term" value="F:terpene synthase activity"/>
    <property type="evidence" value="ECO:0007669"/>
    <property type="project" value="InterPro"/>
</dbReference>
<reference evidence="5 6" key="1">
    <citation type="submission" date="2018-06" db="EMBL/GenBank/DDBJ databases">
        <title>WGS assembly of Brassica rapa FPsc.</title>
        <authorList>
            <person name="Bowman J."/>
            <person name="Kohchi T."/>
            <person name="Yamato K."/>
            <person name="Jenkins J."/>
            <person name="Shu S."/>
            <person name="Ishizaki K."/>
            <person name="Yamaoka S."/>
            <person name="Nishihama R."/>
            <person name="Nakamura Y."/>
            <person name="Berger F."/>
            <person name="Adam C."/>
            <person name="Aki S."/>
            <person name="Althoff F."/>
            <person name="Araki T."/>
            <person name="Arteaga-Vazquez M."/>
            <person name="Balasubrmanian S."/>
            <person name="Bauer D."/>
            <person name="Boehm C."/>
            <person name="Briginshaw L."/>
            <person name="Caballero-Perez J."/>
            <person name="Catarino B."/>
            <person name="Chen F."/>
            <person name="Chiyoda S."/>
            <person name="Chovatia M."/>
            <person name="Davies K."/>
            <person name="Delmans M."/>
            <person name="Demura T."/>
            <person name="Dierschke T."/>
            <person name="Dolan L."/>
            <person name="Dorantes-Acosta A."/>
            <person name="Eklund D."/>
            <person name="Florent S."/>
            <person name="Flores-Sandoval E."/>
            <person name="Fujiyama A."/>
            <person name="Fukuzawa H."/>
            <person name="Galik B."/>
            <person name="Grimanelli D."/>
            <person name="Grimwood J."/>
            <person name="Grossniklaus U."/>
            <person name="Hamada T."/>
            <person name="Haseloff J."/>
            <person name="Hetherington A."/>
            <person name="Higo A."/>
            <person name="Hirakawa Y."/>
            <person name="Hundley H."/>
            <person name="Ikeda Y."/>
            <person name="Inoue K."/>
            <person name="Inoue S."/>
            <person name="Ishida S."/>
            <person name="Jia Q."/>
            <person name="Kakita M."/>
            <person name="Kanazawa T."/>
            <person name="Kawai Y."/>
            <person name="Kawashima T."/>
            <person name="Kennedy M."/>
            <person name="Kinose K."/>
            <person name="Kinoshita T."/>
            <person name="Kohara Y."/>
            <person name="Koide E."/>
            <person name="Komatsu K."/>
            <person name="Kopischke S."/>
            <person name="Kubo M."/>
            <person name="Kyozuka J."/>
            <person name="Lagercrantz U."/>
            <person name="Lin S."/>
            <person name="Lindquist E."/>
            <person name="Lipzen A."/>
            <person name="Lu C."/>
            <person name="Luna E."/>
            <person name="Martienssen R."/>
            <person name="Minamino N."/>
            <person name="Mizutani M."/>
            <person name="Mizutani M."/>
            <person name="Mochizuki N."/>
            <person name="Monte I."/>
            <person name="Mosher R."/>
            <person name="Nagasaki H."/>
            <person name="Nakagami H."/>
            <person name="Naramoto S."/>
            <person name="Nishitani K."/>
            <person name="Ohtani M."/>
            <person name="Okamoto T."/>
            <person name="Okumura M."/>
            <person name="Phillips J."/>
            <person name="Pollak B."/>
            <person name="Reinders A."/>
            <person name="Roevekamp M."/>
            <person name="Sano R."/>
            <person name="Sawa S."/>
            <person name="Schmid M."/>
            <person name="Shirakawa M."/>
            <person name="Solano R."/>
            <person name="Spunde A."/>
            <person name="Suetsugu N."/>
            <person name="Sugano S."/>
            <person name="Sugiyama A."/>
            <person name="Sun R."/>
            <person name="Suzuki Y."/>
            <person name="Takenaka M."/>
            <person name="Takezawa D."/>
            <person name="Tomogane H."/>
            <person name="Tsuzuki M."/>
            <person name="Ueda T."/>
            <person name="Umeda M."/>
            <person name="Ward J."/>
            <person name="Watanabe Y."/>
            <person name="Yazaki K."/>
            <person name="Yokoyama R."/>
            <person name="Yoshitake Y."/>
            <person name="Yotsui I."/>
            <person name="Zachgo S."/>
            <person name="Schmutz J."/>
        </authorList>
    </citation>
    <scope>NUCLEOTIDE SEQUENCE [LARGE SCALE GENOMIC DNA]</scope>
    <source>
        <strain evidence="6">cv. B-3</strain>
    </source>
</reference>
<dbReference type="Gene3D" id="1.50.10.130">
    <property type="entry name" value="Terpene synthase, N-terminal domain"/>
    <property type="match status" value="2"/>
</dbReference>
<gene>
    <name evidence="5" type="ORF">BRARA_I01492</name>
</gene>
<evidence type="ECO:0000313" key="5">
    <source>
        <dbReference type="EMBL" id="RID44715.1"/>
    </source>
</evidence>
<accession>A0A397XU14</accession>
<proteinExistence type="predicted"/>
<name>A0A397XU14_BRACM</name>
<evidence type="ECO:0000256" key="1">
    <source>
        <dbReference type="ARBA" id="ARBA00001946"/>
    </source>
</evidence>
<dbReference type="Proteomes" id="UP000264353">
    <property type="component" value="Chromosome A9"/>
</dbReference>